<evidence type="ECO:0000256" key="2">
    <source>
        <dbReference type="ARBA" id="ARBA00022481"/>
    </source>
</evidence>
<keyword evidence="3 6" id="KW-0812">Transmembrane</keyword>
<dbReference type="AlphaFoldDB" id="A0A4Q7VZ01"/>
<dbReference type="Gene3D" id="3.30.700.10">
    <property type="entry name" value="Glycoprotein, Type 4 Pilin"/>
    <property type="match status" value="1"/>
</dbReference>
<evidence type="ECO:0000313" key="7">
    <source>
        <dbReference type="EMBL" id="RZU02052.1"/>
    </source>
</evidence>
<protein>
    <submittedName>
        <fullName evidence="7">General secretion pathway protein H</fullName>
    </submittedName>
</protein>
<accession>A0A4Q7VZ01</accession>
<keyword evidence="5 6" id="KW-0472">Membrane</keyword>
<dbReference type="EMBL" id="SHKP01000004">
    <property type="protein sequence ID" value="RZU02052.1"/>
    <property type="molecule type" value="Genomic_DNA"/>
</dbReference>
<dbReference type="InterPro" id="IPR012902">
    <property type="entry name" value="N_methyl_site"/>
</dbReference>
<gene>
    <name evidence="7" type="ORF">EV670_0070</name>
</gene>
<evidence type="ECO:0000313" key="8">
    <source>
        <dbReference type="Proteomes" id="UP000293671"/>
    </source>
</evidence>
<sequence>MSRRRKPQADSRGFTLIELMVVVALIAIASTIAVLALRDPAAARLDREASRLAALLESARAESRALGVPVHWVPMVDAGSGAALGFRFVGLPDPEKRPAGWLEAEPLAVQAYADTPAGYASTRALVLGPEPVIGAQRIVLRLGDRQLVLSTDGLGPFSISADAAGSP</sequence>
<evidence type="ECO:0000256" key="4">
    <source>
        <dbReference type="ARBA" id="ARBA00022989"/>
    </source>
</evidence>
<dbReference type="OrthoDB" id="9154196at2"/>
<dbReference type="InterPro" id="IPR002416">
    <property type="entry name" value="T2SS_protein-GspH"/>
</dbReference>
<dbReference type="GO" id="GO:0015627">
    <property type="term" value="C:type II protein secretion system complex"/>
    <property type="evidence" value="ECO:0007669"/>
    <property type="project" value="InterPro"/>
</dbReference>
<evidence type="ECO:0000256" key="1">
    <source>
        <dbReference type="ARBA" id="ARBA00004167"/>
    </source>
</evidence>
<dbReference type="Proteomes" id="UP000293671">
    <property type="component" value="Unassembled WGS sequence"/>
</dbReference>
<keyword evidence="8" id="KW-1185">Reference proteome</keyword>
<keyword evidence="4 6" id="KW-1133">Transmembrane helix</keyword>
<evidence type="ECO:0000256" key="6">
    <source>
        <dbReference type="SAM" id="Phobius"/>
    </source>
</evidence>
<dbReference type="PROSITE" id="PS00409">
    <property type="entry name" value="PROKAR_NTER_METHYL"/>
    <property type="match status" value="1"/>
</dbReference>
<dbReference type="RefSeq" id="WP_130429843.1">
    <property type="nucleotide sequence ID" value="NZ_SHKP01000004.1"/>
</dbReference>
<dbReference type="Pfam" id="PF07963">
    <property type="entry name" value="N_methyl"/>
    <property type="match status" value="1"/>
</dbReference>
<comment type="subcellular location">
    <subcellularLocation>
        <location evidence="1">Membrane</location>
        <topology evidence="1">Single-pass membrane protein</topology>
    </subcellularLocation>
</comment>
<proteinExistence type="predicted"/>
<comment type="caution">
    <text evidence="7">The sequence shown here is derived from an EMBL/GenBank/DDBJ whole genome shotgun (WGS) entry which is preliminary data.</text>
</comment>
<feature type="transmembrane region" description="Helical" evidence="6">
    <location>
        <begin position="12"/>
        <end position="37"/>
    </location>
</feature>
<evidence type="ECO:0000256" key="5">
    <source>
        <dbReference type="ARBA" id="ARBA00023136"/>
    </source>
</evidence>
<evidence type="ECO:0000256" key="3">
    <source>
        <dbReference type="ARBA" id="ARBA00022692"/>
    </source>
</evidence>
<dbReference type="InterPro" id="IPR045584">
    <property type="entry name" value="Pilin-like"/>
</dbReference>
<name>A0A4Q7VZ01_9BURK</name>
<reference evidence="7 8" key="1">
    <citation type="submission" date="2019-02" db="EMBL/GenBank/DDBJ databases">
        <title>Genomic Encyclopedia of Type Strains, Phase IV (KMG-IV): sequencing the most valuable type-strain genomes for metagenomic binning, comparative biology and taxonomic classification.</title>
        <authorList>
            <person name="Goeker M."/>
        </authorList>
    </citation>
    <scope>NUCLEOTIDE SEQUENCE [LARGE SCALE GENOMIC DNA]</scope>
    <source>
        <strain evidence="7 8">DSM 19570</strain>
    </source>
</reference>
<dbReference type="GO" id="GO:0015628">
    <property type="term" value="P:protein secretion by the type II secretion system"/>
    <property type="evidence" value="ECO:0007669"/>
    <property type="project" value="InterPro"/>
</dbReference>
<dbReference type="PRINTS" id="PR00885">
    <property type="entry name" value="BCTERIALGSPH"/>
</dbReference>
<dbReference type="NCBIfam" id="TIGR02532">
    <property type="entry name" value="IV_pilin_GFxxxE"/>
    <property type="match status" value="1"/>
</dbReference>
<keyword evidence="2" id="KW-0488">Methylation</keyword>
<dbReference type="GO" id="GO:0016020">
    <property type="term" value="C:membrane"/>
    <property type="evidence" value="ECO:0007669"/>
    <property type="project" value="UniProtKB-SubCell"/>
</dbReference>
<organism evidence="7 8">
    <name type="scientific">Rivibacter subsaxonicus</name>
    <dbReference type="NCBI Taxonomy" id="457575"/>
    <lineage>
        <taxon>Bacteria</taxon>
        <taxon>Pseudomonadati</taxon>
        <taxon>Pseudomonadota</taxon>
        <taxon>Betaproteobacteria</taxon>
        <taxon>Burkholderiales</taxon>
        <taxon>Rivibacter</taxon>
    </lineage>
</organism>
<dbReference type="SUPFAM" id="SSF54523">
    <property type="entry name" value="Pili subunits"/>
    <property type="match status" value="1"/>
</dbReference>